<name>A0A317ENI6_9SPHI</name>
<evidence type="ECO:0008006" key="4">
    <source>
        <dbReference type="Google" id="ProtNLM"/>
    </source>
</evidence>
<organism evidence="2 3">
    <name type="scientific">Pedobacter yonginense</name>
    <dbReference type="NCBI Taxonomy" id="651869"/>
    <lineage>
        <taxon>Bacteria</taxon>
        <taxon>Pseudomonadati</taxon>
        <taxon>Bacteroidota</taxon>
        <taxon>Sphingobacteriia</taxon>
        <taxon>Sphingobacteriales</taxon>
        <taxon>Sphingobacteriaceae</taxon>
        <taxon>Pedobacter</taxon>
    </lineage>
</organism>
<dbReference type="RefSeq" id="WP_109925881.1">
    <property type="nucleotide sequence ID" value="NZ_QGNZ01000002.1"/>
</dbReference>
<sequence>MKIKLFIILFLSIPTLLAAQSRVDTLNFTTNTSLLVFKGKMNGVAANFAFDTGAYTGVANSTTTAATGIVANKNRKVKDSQENSKSVGHGSIKTIQIGSSIFENQNTVITDMPFLLCNDLYLLGADVINKLNWKFDFEKQQAYVSASPFQPSPNMQETNVKFINNRHFADVSIGGESLKSCLIDFGFAGVFDGNMKEPTFKKLMAENQKNGTVYPAKIFAQGLNSANVGAEVSIVFANVGFANHQFNPVKINLREGVGSKVGLGFFMENTKQFIFNTNQLKYWILPKNKSAKKNLGPAADVYLVDGKLKIVGINLSVTNIANKLTINEEIKSIEGRTANTFATLCEFIQWRRENSNKTQLLLEKLSGEKITVERVNYLQ</sequence>
<dbReference type="SUPFAM" id="SSF50630">
    <property type="entry name" value="Acid proteases"/>
    <property type="match status" value="1"/>
</dbReference>
<keyword evidence="3" id="KW-1185">Reference proteome</keyword>
<evidence type="ECO:0000313" key="3">
    <source>
        <dbReference type="Proteomes" id="UP000245379"/>
    </source>
</evidence>
<feature type="signal peptide" evidence="1">
    <location>
        <begin position="1"/>
        <end position="18"/>
    </location>
</feature>
<dbReference type="AlphaFoldDB" id="A0A317ENI6"/>
<evidence type="ECO:0000313" key="2">
    <source>
        <dbReference type="EMBL" id="PWS28122.1"/>
    </source>
</evidence>
<dbReference type="Gene3D" id="2.40.70.10">
    <property type="entry name" value="Acid Proteases"/>
    <property type="match status" value="1"/>
</dbReference>
<dbReference type="OrthoDB" id="5580718at2"/>
<comment type="caution">
    <text evidence="2">The sequence shown here is derived from an EMBL/GenBank/DDBJ whole genome shotgun (WGS) entry which is preliminary data.</text>
</comment>
<dbReference type="EMBL" id="QGNZ01000002">
    <property type="protein sequence ID" value="PWS28122.1"/>
    <property type="molecule type" value="Genomic_DNA"/>
</dbReference>
<reference evidence="2 3" key="1">
    <citation type="submission" date="2018-05" db="EMBL/GenBank/DDBJ databases">
        <title>Pedobacter paludis sp. nov., isolated from wetland soil.</title>
        <authorList>
            <person name="Zhang Y."/>
            <person name="Wang G."/>
        </authorList>
    </citation>
    <scope>NUCLEOTIDE SEQUENCE [LARGE SCALE GENOMIC DNA]</scope>
    <source>
        <strain evidence="2 3">KCTC22721</strain>
    </source>
</reference>
<accession>A0A317ENI6</accession>
<feature type="chain" id="PRO_5016294224" description="Aspartyl protease" evidence="1">
    <location>
        <begin position="19"/>
        <end position="379"/>
    </location>
</feature>
<dbReference type="Proteomes" id="UP000245379">
    <property type="component" value="Unassembled WGS sequence"/>
</dbReference>
<keyword evidence="1" id="KW-0732">Signal</keyword>
<protein>
    <recommendedName>
        <fullName evidence="4">Aspartyl protease</fullName>
    </recommendedName>
</protein>
<dbReference type="Pfam" id="PF13975">
    <property type="entry name" value="gag-asp_proteas"/>
    <property type="match status" value="1"/>
</dbReference>
<proteinExistence type="predicted"/>
<dbReference type="InterPro" id="IPR021109">
    <property type="entry name" value="Peptidase_aspartic_dom_sf"/>
</dbReference>
<gene>
    <name evidence="2" type="ORF">DHW03_11250</name>
</gene>
<evidence type="ECO:0000256" key="1">
    <source>
        <dbReference type="SAM" id="SignalP"/>
    </source>
</evidence>